<feature type="transmembrane region" description="Helical" evidence="1">
    <location>
        <begin position="377"/>
        <end position="398"/>
    </location>
</feature>
<feature type="transmembrane region" description="Helical" evidence="1">
    <location>
        <begin position="228"/>
        <end position="244"/>
    </location>
</feature>
<keyword evidence="1" id="KW-1133">Transmembrane helix</keyword>
<feature type="transmembrane region" description="Helical" evidence="1">
    <location>
        <begin position="134"/>
        <end position="154"/>
    </location>
</feature>
<keyword evidence="3" id="KW-1185">Reference proteome</keyword>
<dbReference type="Proteomes" id="UP001589896">
    <property type="component" value="Unassembled WGS sequence"/>
</dbReference>
<protein>
    <recommendedName>
        <fullName evidence="4">O-antigen ligase</fullName>
    </recommendedName>
</protein>
<proteinExistence type="predicted"/>
<reference evidence="2 3" key="1">
    <citation type="submission" date="2024-09" db="EMBL/GenBank/DDBJ databases">
        <authorList>
            <person name="Sun Q."/>
            <person name="Mori K."/>
        </authorList>
    </citation>
    <scope>NUCLEOTIDE SEQUENCE [LARGE SCALE GENOMIC DNA]</scope>
    <source>
        <strain evidence="2 3">KCTC 23076</strain>
    </source>
</reference>
<organism evidence="2 3">
    <name type="scientific">Lysobacter korlensis</name>
    <dbReference type="NCBI Taxonomy" id="553636"/>
    <lineage>
        <taxon>Bacteria</taxon>
        <taxon>Pseudomonadati</taxon>
        <taxon>Pseudomonadota</taxon>
        <taxon>Gammaproteobacteria</taxon>
        <taxon>Lysobacterales</taxon>
        <taxon>Lysobacteraceae</taxon>
        <taxon>Lysobacter</taxon>
    </lineage>
</organism>
<evidence type="ECO:0008006" key="4">
    <source>
        <dbReference type="Google" id="ProtNLM"/>
    </source>
</evidence>
<feature type="transmembrane region" description="Helical" evidence="1">
    <location>
        <begin position="102"/>
        <end position="122"/>
    </location>
</feature>
<feature type="transmembrane region" description="Helical" evidence="1">
    <location>
        <begin position="23"/>
        <end position="41"/>
    </location>
</feature>
<gene>
    <name evidence="2" type="ORF">ACFFGH_29860</name>
</gene>
<dbReference type="RefSeq" id="WP_386675723.1">
    <property type="nucleotide sequence ID" value="NZ_JBHLTG010000010.1"/>
</dbReference>
<accession>A0ABV6RZR3</accession>
<keyword evidence="1" id="KW-0472">Membrane</keyword>
<name>A0ABV6RZR3_9GAMM</name>
<dbReference type="EMBL" id="JBHLTG010000010">
    <property type="protein sequence ID" value="MFC0682059.1"/>
    <property type="molecule type" value="Genomic_DNA"/>
</dbReference>
<feature type="transmembrane region" description="Helical" evidence="1">
    <location>
        <begin position="256"/>
        <end position="273"/>
    </location>
</feature>
<feature type="transmembrane region" description="Helical" evidence="1">
    <location>
        <begin position="182"/>
        <end position="199"/>
    </location>
</feature>
<comment type="caution">
    <text evidence="2">The sequence shown here is derived from an EMBL/GenBank/DDBJ whole genome shotgun (WGS) entry which is preliminary data.</text>
</comment>
<keyword evidence="1" id="KW-0812">Transmembrane</keyword>
<evidence type="ECO:0000256" key="1">
    <source>
        <dbReference type="SAM" id="Phobius"/>
    </source>
</evidence>
<evidence type="ECO:0000313" key="2">
    <source>
        <dbReference type="EMBL" id="MFC0682059.1"/>
    </source>
</evidence>
<feature type="transmembrane region" description="Helical" evidence="1">
    <location>
        <begin position="77"/>
        <end position="96"/>
    </location>
</feature>
<feature type="transmembrane region" description="Helical" evidence="1">
    <location>
        <begin position="47"/>
        <end position="65"/>
    </location>
</feature>
<sequence>MTPRRSAGERLELFAEFVATPRFNRALTVTILTFAFAAHAVRALVGWPGAIAILVALDVLAAVSLYGQRARIEWRGLLPISLLAFFTWIGLSVLWSEYTWSTIGGVAYAAAFGLLGIYLALGRDLIQVVRGTGDALRALLLVSLALEVVSGLLLDTRIPFLGIAGNLAAGGPIQGVAGTRNYLGFLALLAAVTFFVEYLTRSVSRNLAVLSLTAALTTIALTRSPVTIASAVVLALAILALAALRRSRGEVRRWTQVGLGAAVLLLAGIAWASRRPLAQMLNAASEIEYRVDLWSRMNERLGENAIQGLGWVGPWPVLVEPFRTLGLEVGRVQATGLSAISDTVLQVGVFGLLILVTAGGLAFWRSWVLASTQRTKAYIWPALVLLLLGSTSFVESYLLAEGGLLLLVTIATSAAHRLSWRHRLPPADGPAGG</sequence>
<evidence type="ECO:0000313" key="3">
    <source>
        <dbReference type="Proteomes" id="UP001589896"/>
    </source>
</evidence>
<feature type="transmembrane region" description="Helical" evidence="1">
    <location>
        <begin position="344"/>
        <end position="365"/>
    </location>
</feature>